<feature type="compositionally biased region" description="Low complexity" evidence="2">
    <location>
        <begin position="36"/>
        <end position="47"/>
    </location>
</feature>
<sequence length="209" mass="23572">MASSLFNSLKRKGSRKYRRSREVNDDSLTREPRKISAASTSADAKTANKARKGYKSKESQEEDSQPPSRKQLANAIGGGSDIRSVLRRLLSNRPPIETLREKGIYQDLTFGAPLEVVCKRECQLVPKFVQQCINHIESCGLECQGVYRTSGNMASVNKLKYQVDHNAQVDPDLWHDITVVTSALKLYFRELPTSLLTDRFYKQVTAYIG</sequence>
<dbReference type="RefSeq" id="XP_002110737.1">
    <property type="nucleotide sequence ID" value="XM_002110701.1"/>
</dbReference>
<gene>
    <name evidence="4" type="ORF">TRIADDRAFT_55079</name>
</gene>
<feature type="region of interest" description="Disordered" evidence="2">
    <location>
        <begin position="1"/>
        <end position="77"/>
    </location>
</feature>
<name>B3RQQ7_TRIAD</name>
<dbReference type="PROSITE" id="PS50238">
    <property type="entry name" value="RHOGAP"/>
    <property type="match status" value="1"/>
</dbReference>
<feature type="compositionally biased region" description="Basic and acidic residues" evidence="2">
    <location>
        <begin position="20"/>
        <end position="34"/>
    </location>
</feature>
<dbReference type="AlphaFoldDB" id="B3RQQ7"/>
<reference evidence="4 5" key="1">
    <citation type="journal article" date="2008" name="Nature">
        <title>The Trichoplax genome and the nature of placozoans.</title>
        <authorList>
            <person name="Srivastava M."/>
            <person name="Begovic E."/>
            <person name="Chapman J."/>
            <person name="Putnam N.H."/>
            <person name="Hellsten U."/>
            <person name="Kawashima T."/>
            <person name="Kuo A."/>
            <person name="Mitros T."/>
            <person name="Salamov A."/>
            <person name="Carpenter M.L."/>
            <person name="Signorovitch A.Y."/>
            <person name="Moreno M.A."/>
            <person name="Kamm K."/>
            <person name="Grimwood J."/>
            <person name="Schmutz J."/>
            <person name="Shapiro H."/>
            <person name="Grigoriev I.V."/>
            <person name="Buss L.W."/>
            <person name="Schierwater B."/>
            <person name="Dellaporta S.L."/>
            <person name="Rokhsar D.S."/>
        </authorList>
    </citation>
    <scope>NUCLEOTIDE SEQUENCE [LARGE SCALE GENOMIC DNA]</scope>
    <source>
        <strain evidence="4 5">Grell-BS-1999</strain>
    </source>
</reference>
<accession>B3RQQ7</accession>
<feature type="domain" description="Rho-GAP" evidence="3">
    <location>
        <begin position="112"/>
        <end position="209"/>
    </location>
</feature>
<dbReference type="Pfam" id="PF00620">
    <property type="entry name" value="RhoGAP"/>
    <property type="match status" value="1"/>
</dbReference>
<dbReference type="SUPFAM" id="SSF48350">
    <property type="entry name" value="GTPase activation domain, GAP"/>
    <property type="match status" value="1"/>
</dbReference>
<dbReference type="HOGENOM" id="CLU_1316936_0_0_1"/>
<dbReference type="Proteomes" id="UP000009022">
    <property type="component" value="Unassembled WGS sequence"/>
</dbReference>
<evidence type="ECO:0000256" key="1">
    <source>
        <dbReference type="ARBA" id="ARBA00022468"/>
    </source>
</evidence>
<protein>
    <recommendedName>
        <fullName evidence="3">Rho-GAP domain-containing protein</fullName>
    </recommendedName>
</protein>
<dbReference type="PhylomeDB" id="B3RQQ7"/>
<keyword evidence="1" id="KW-0343">GTPase activation</keyword>
<dbReference type="STRING" id="10228.B3RQQ7"/>
<dbReference type="InterPro" id="IPR000198">
    <property type="entry name" value="RhoGAP_dom"/>
</dbReference>
<dbReference type="GO" id="GO:0005096">
    <property type="term" value="F:GTPase activator activity"/>
    <property type="evidence" value="ECO:0007669"/>
    <property type="project" value="UniProtKB-KW"/>
</dbReference>
<dbReference type="InterPro" id="IPR050729">
    <property type="entry name" value="Rho-GAP"/>
</dbReference>
<dbReference type="KEGG" id="tad:TRIADDRAFT_55079"/>
<dbReference type="eggNOG" id="KOG1450">
    <property type="taxonomic scope" value="Eukaryota"/>
</dbReference>
<organism evidence="4 5">
    <name type="scientific">Trichoplax adhaerens</name>
    <name type="common">Trichoplax reptans</name>
    <dbReference type="NCBI Taxonomy" id="10228"/>
    <lineage>
        <taxon>Eukaryota</taxon>
        <taxon>Metazoa</taxon>
        <taxon>Placozoa</taxon>
        <taxon>Uniplacotomia</taxon>
        <taxon>Trichoplacea</taxon>
        <taxon>Trichoplacidae</taxon>
        <taxon>Trichoplax</taxon>
    </lineage>
</organism>
<dbReference type="PANTHER" id="PTHR23176:SF129">
    <property type="entry name" value="RHO GTPASE ACTIVATING PROTEIN AT 16F, ISOFORM E-RELATED"/>
    <property type="match status" value="1"/>
</dbReference>
<dbReference type="GeneID" id="6752494"/>
<dbReference type="EMBL" id="DS985243">
    <property type="protein sequence ID" value="EDV26741.1"/>
    <property type="molecule type" value="Genomic_DNA"/>
</dbReference>
<dbReference type="GO" id="GO:0007165">
    <property type="term" value="P:signal transduction"/>
    <property type="evidence" value="ECO:0007669"/>
    <property type="project" value="InterPro"/>
</dbReference>
<evidence type="ECO:0000313" key="4">
    <source>
        <dbReference type="EMBL" id="EDV26741.1"/>
    </source>
</evidence>
<dbReference type="CTD" id="6752494"/>
<dbReference type="InterPro" id="IPR008936">
    <property type="entry name" value="Rho_GTPase_activation_prot"/>
</dbReference>
<evidence type="ECO:0000313" key="5">
    <source>
        <dbReference type="Proteomes" id="UP000009022"/>
    </source>
</evidence>
<dbReference type="InParanoid" id="B3RQQ7"/>
<proteinExistence type="predicted"/>
<dbReference type="PANTHER" id="PTHR23176">
    <property type="entry name" value="RHO/RAC/CDC GTPASE-ACTIVATING PROTEIN"/>
    <property type="match status" value="1"/>
</dbReference>
<evidence type="ECO:0000256" key="2">
    <source>
        <dbReference type="SAM" id="MobiDB-lite"/>
    </source>
</evidence>
<feature type="compositionally biased region" description="Basic residues" evidence="2">
    <location>
        <begin position="9"/>
        <end position="19"/>
    </location>
</feature>
<evidence type="ECO:0000259" key="3">
    <source>
        <dbReference type="PROSITE" id="PS50238"/>
    </source>
</evidence>
<dbReference type="OrthoDB" id="79452at2759"/>
<dbReference type="Gene3D" id="1.10.555.10">
    <property type="entry name" value="Rho GTPase activation protein"/>
    <property type="match status" value="1"/>
</dbReference>
<keyword evidence="5" id="KW-1185">Reference proteome</keyword>
<dbReference type="SMART" id="SM00324">
    <property type="entry name" value="RhoGAP"/>
    <property type="match status" value="1"/>
</dbReference>